<gene>
    <name evidence="1" type="ORF">SM122_10220</name>
</gene>
<organism evidence="1 2">
    <name type="scientific">Streptococcus gingivalis</name>
    <dbReference type="NCBI Taxonomy" id="3111861"/>
    <lineage>
        <taxon>Bacteria</taxon>
        <taxon>Bacillati</taxon>
        <taxon>Bacillota</taxon>
        <taxon>Bacilli</taxon>
        <taxon>Lactobacillales</taxon>
        <taxon>Streptococcaceae</taxon>
        <taxon>Streptococcus</taxon>
    </lineage>
</organism>
<name>A0ABU6BBK6_9STRE</name>
<keyword evidence="2" id="KW-1185">Reference proteome</keyword>
<evidence type="ECO:0000313" key="2">
    <source>
        <dbReference type="Proteomes" id="UP001308656"/>
    </source>
</evidence>
<protein>
    <recommendedName>
        <fullName evidence="3">Phage protein</fullName>
    </recommendedName>
</protein>
<sequence>MELTKEVLNKLEQDAFKTSDNIQLGLLLGDGVNISREKYKAFQEIMNHEQRLELINELKRQKTPKDLEDDFKISDNLELGLLLEGKGELYPNELNIFQKEMNHEQRMAFIDTVKRRKGLIK</sequence>
<accession>A0ABU6BBK6</accession>
<dbReference type="EMBL" id="JAYKTO010000002">
    <property type="protein sequence ID" value="MEB3520923.1"/>
    <property type="molecule type" value="Genomic_DNA"/>
</dbReference>
<comment type="caution">
    <text evidence="1">The sequence shown here is derived from an EMBL/GenBank/DDBJ whole genome shotgun (WGS) entry which is preliminary data.</text>
</comment>
<evidence type="ECO:0008006" key="3">
    <source>
        <dbReference type="Google" id="ProtNLM"/>
    </source>
</evidence>
<proteinExistence type="predicted"/>
<reference evidence="1 2" key="1">
    <citation type="submission" date="2024-01" db="EMBL/GenBank/DDBJ databases">
        <title>Description of Streptococcus dentalis sp. nov., Streptococcus gingivalis sp. nov., Streptococcus lingualis sp. nov. isolated from human oral cavity.</title>
        <authorList>
            <person name="Choi Y.S."/>
            <person name="Goo B.J."/>
            <person name="Bae J.W."/>
        </authorList>
    </citation>
    <scope>NUCLEOTIDE SEQUENCE [LARGE SCALE GENOMIC DNA]</scope>
    <source>
        <strain evidence="1 2">S2</strain>
    </source>
</reference>
<evidence type="ECO:0000313" key="1">
    <source>
        <dbReference type="EMBL" id="MEB3520923.1"/>
    </source>
</evidence>
<dbReference type="Proteomes" id="UP001308656">
    <property type="component" value="Unassembled WGS sequence"/>
</dbReference>
<dbReference type="RefSeq" id="WP_324738323.1">
    <property type="nucleotide sequence ID" value="NZ_JAYKTO010000002.1"/>
</dbReference>